<evidence type="ECO:0000313" key="4">
    <source>
        <dbReference type="Proteomes" id="UP000530514"/>
    </source>
</evidence>
<name>A0A7W1X8E2_9BACL</name>
<dbReference type="Proteomes" id="UP000530514">
    <property type="component" value="Unassembled WGS sequence"/>
</dbReference>
<dbReference type="GO" id="GO:0003677">
    <property type="term" value="F:DNA binding"/>
    <property type="evidence" value="ECO:0007669"/>
    <property type="project" value="InterPro"/>
</dbReference>
<keyword evidence="2" id="KW-1277">Toxin-antitoxin system</keyword>
<accession>A0A7W1X8E2</accession>
<evidence type="ECO:0000256" key="1">
    <source>
        <dbReference type="ARBA" id="ARBA00007521"/>
    </source>
</evidence>
<dbReference type="EMBL" id="JACEIP010000003">
    <property type="protein sequence ID" value="MBA4541990.1"/>
    <property type="molecule type" value="Genomic_DNA"/>
</dbReference>
<evidence type="ECO:0000313" key="3">
    <source>
        <dbReference type="EMBL" id="MBA4541990.1"/>
    </source>
</evidence>
<organism evidence="3 4">
    <name type="scientific">Thermoactinomyces daqus</name>
    <dbReference type="NCBI Taxonomy" id="1329516"/>
    <lineage>
        <taxon>Bacteria</taxon>
        <taxon>Bacillati</taxon>
        <taxon>Bacillota</taxon>
        <taxon>Bacilli</taxon>
        <taxon>Bacillales</taxon>
        <taxon>Thermoactinomycetaceae</taxon>
        <taxon>Thermoactinomyces</taxon>
    </lineage>
</organism>
<proteinExistence type="inferred from homology"/>
<comment type="similarity">
    <text evidence="1">Belongs to the PemK/MazF family.</text>
</comment>
<keyword evidence="4" id="KW-1185">Reference proteome</keyword>
<protein>
    <submittedName>
        <fullName evidence="3">Type II toxin-antitoxin system PemK/MazF family toxin</fullName>
    </submittedName>
</protein>
<dbReference type="Gene3D" id="2.30.30.110">
    <property type="match status" value="1"/>
</dbReference>
<comment type="caution">
    <text evidence="3">The sequence shown here is derived from an EMBL/GenBank/DDBJ whole genome shotgun (WGS) entry which is preliminary data.</text>
</comment>
<dbReference type="InterPro" id="IPR003477">
    <property type="entry name" value="PemK-like"/>
</dbReference>
<evidence type="ECO:0000256" key="2">
    <source>
        <dbReference type="ARBA" id="ARBA00022649"/>
    </source>
</evidence>
<reference evidence="3 4" key="1">
    <citation type="submission" date="2020-07" db="EMBL/GenBank/DDBJ databases">
        <authorList>
            <person name="Feng H."/>
        </authorList>
    </citation>
    <scope>NUCLEOTIDE SEQUENCE [LARGE SCALE GENOMIC DNA]</scope>
    <source>
        <strain evidence="4">s-11</strain>
    </source>
</reference>
<dbReference type="OrthoDB" id="2933518at2"/>
<sequence>MKQNSQLSKVAELADLRSFPFGSVWIIGDEEISFPANRENRKLHKNRWVVIVSNNSLVNNDPTCFTVTVAPLTSKWDYKDEIDVELFVQNETSIEKNSIVRLTQMQPVLKQKLQICKGELSDDAKDELLAVLADYFGYIGDIDEEDYL</sequence>
<dbReference type="SUPFAM" id="SSF50118">
    <property type="entry name" value="Cell growth inhibitor/plasmid maintenance toxic component"/>
    <property type="match status" value="1"/>
</dbReference>
<dbReference type="AlphaFoldDB" id="A0A7W1X8E2"/>
<dbReference type="RefSeq" id="WP_052154111.1">
    <property type="nucleotide sequence ID" value="NZ_JACEIP010000003.1"/>
</dbReference>
<gene>
    <name evidence="3" type="ORF">H1164_03610</name>
</gene>
<dbReference type="InterPro" id="IPR011067">
    <property type="entry name" value="Plasmid_toxin/cell-grow_inhib"/>
</dbReference>
<dbReference type="Pfam" id="PF02452">
    <property type="entry name" value="PemK_toxin"/>
    <property type="match status" value="1"/>
</dbReference>